<feature type="compositionally biased region" description="Low complexity" evidence="2">
    <location>
        <begin position="493"/>
        <end position="512"/>
    </location>
</feature>
<feature type="compositionally biased region" description="Acidic residues" evidence="2">
    <location>
        <begin position="537"/>
        <end position="551"/>
    </location>
</feature>
<feature type="region of interest" description="Disordered" evidence="2">
    <location>
        <begin position="363"/>
        <end position="612"/>
    </location>
</feature>
<evidence type="ECO:0000256" key="1">
    <source>
        <dbReference type="SAM" id="Coils"/>
    </source>
</evidence>
<feature type="compositionally biased region" description="Polar residues" evidence="2">
    <location>
        <begin position="513"/>
        <end position="525"/>
    </location>
</feature>
<keyword evidence="1" id="KW-0175">Coiled coil</keyword>
<sequence length="612" mass="69287">MADQEALNTVFEAVSFASQALGQLPVRLQQVLDHHNDNAKTWQRQAAHVVQACETRLENLSNAVSDELQQALENVKYRDELLVQVQEEIRNSVSRIQSYKQLEDELRLEIHKKDQDGKTMEKELAFQQVDKQRLSETLTSREKETIELRAKLEEVEDRCRYLEDQHSRSKKARLAEVHKIRTSWESEVKEKDEEIGQLYDQCSEVNKDLTDLNAKMKAMAAASKALKDKLVAAQEENAKVLEDQRTTQALAQSQRQTIEKLEKEVAVLREDVDSKATAEAEAQEALRSLQIEKEMSETRAGELASSKEDLENSMEDQTRQVVQQEIEIKRLREELEESRENERLQASKAEARVAAAVADAARAEEEAKLSEEVKLRAMKESEERVRREREKPRGGRSPPAATMSLDSMMKGQIVNEMSRQRQESQKTRNSDIKTEDSIQKTETNLKHFYHFMDVDSKEEGEAPGTPGAGLHGSKRKPPQQPPPPPRSLLKGRTSQSPGTSSPLTTGPSSVGSAPNTLQKQWNSISKARMAEDSSSGSEEEDEDSSMDDSDRETETVTKQADKVISETKDVYQKLKELKESRQQSLNRAQQSLKRLSMVSPGRSPPPPPPPRR</sequence>
<evidence type="ECO:0000313" key="4">
    <source>
        <dbReference type="Proteomes" id="UP001472866"/>
    </source>
</evidence>
<feature type="coiled-coil region" evidence="1">
    <location>
        <begin position="138"/>
        <end position="172"/>
    </location>
</feature>
<dbReference type="EMBL" id="CP151510">
    <property type="protein sequence ID" value="WZN64730.1"/>
    <property type="molecule type" value="Genomic_DNA"/>
</dbReference>
<dbReference type="AlphaFoldDB" id="A0AAX4PGG8"/>
<reference evidence="3 4" key="1">
    <citation type="submission" date="2024-03" db="EMBL/GenBank/DDBJ databases">
        <title>Complete genome sequence of the green alga Chloropicon roscoffensis RCC1871.</title>
        <authorList>
            <person name="Lemieux C."/>
            <person name="Pombert J.-F."/>
            <person name="Otis C."/>
            <person name="Turmel M."/>
        </authorList>
    </citation>
    <scope>NUCLEOTIDE SEQUENCE [LARGE SCALE GENOMIC DNA]</scope>
    <source>
        <strain evidence="3 4">RCC1871</strain>
    </source>
</reference>
<accession>A0AAX4PGG8</accession>
<feature type="compositionally biased region" description="Basic and acidic residues" evidence="2">
    <location>
        <begin position="295"/>
        <end position="310"/>
    </location>
</feature>
<evidence type="ECO:0000256" key="2">
    <source>
        <dbReference type="SAM" id="MobiDB-lite"/>
    </source>
</evidence>
<feature type="region of interest" description="Disordered" evidence="2">
    <location>
        <begin position="295"/>
        <end position="319"/>
    </location>
</feature>
<feature type="compositionally biased region" description="Basic and acidic residues" evidence="2">
    <location>
        <begin position="552"/>
        <end position="581"/>
    </location>
</feature>
<organism evidence="3 4">
    <name type="scientific">Chloropicon roscoffensis</name>
    <dbReference type="NCBI Taxonomy" id="1461544"/>
    <lineage>
        <taxon>Eukaryota</taxon>
        <taxon>Viridiplantae</taxon>
        <taxon>Chlorophyta</taxon>
        <taxon>Chloropicophyceae</taxon>
        <taxon>Chloropicales</taxon>
        <taxon>Chloropicaceae</taxon>
        <taxon>Chloropicon</taxon>
    </lineage>
</organism>
<gene>
    <name evidence="3" type="ORF">HKI87_10g62870</name>
</gene>
<feature type="compositionally biased region" description="Basic and acidic residues" evidence="2">
    <location>
        <begin position="418"/>
        <end position="460"/>
    </location>
</feature>
<dbReference type="Proteomes" id="UP001472866">
    <property type="component" value="Chromosome 10"/>
</dbReference>
<evidence type="ECO:0000313" key="3">
    <source>
        <dbReference type="EMBL" id="WZN64730.1"/>
    </source>
</evidence>
<proteinExistence type="predicted"/>
<name>A0AAX4PGG8_9CHLO</name>
<feature type="compositionally biased region" description="Pro residues" evidence="2">
    <location>
        <begin position="602"/>
        <end position="612"/>
    </location>
</feature>
<feature type="compositionally biased region" description="Polar residues" evidence="2">
    <location>
        <begin position="582"/>
        <end position="593"/>
    </location>
</feature>
<feature type="compositionally biased region" description="Basic and acidic residues" evidence="2">
    <location>
        <begin position="363"/>
        <end position="393"/>
    </location>
</feature>
<protein>
    <submittedName>
        <fullName evidence="3">Uncharacterized protein</fullName>
    </submittedName>
</protein>
<keyword evidence="4" id="KW-1185">Reference proteome</keyword>